<dbReference type="AlphaFoldDB" id="A0A1Y6F1J1"/>
<dbReference type="Gene3D" id="3.40.190.10">
    <property type="entry name" value="Periplasmic binding protein-like II"/>
    <property type="match status" value="2"/>
</dbReference>
<keyword evidence="2" id="KW-1185">Reference proteome</keyword>
<name>A0A1Y6F1J1_9GAMM</name>
<dbReference type="RefSeq" id="WP_086434562.1">
    <property type="nucleotide sequence ID" value="NZ_FXWH01000001.1"/>
</dbReference>
<dbReference type="SUPFAM" id="SSF53850">
    <property type="entry name" value="Periplasmic binding protein-like II"/>
    <property type="match status" value="1"/>
</dbReference>
<protein>
    <submittedName>
        <fullName evidence="1">Amino acid ABC transporter substrate-binding protein, PAAT family</fullName>
    </submittedName>
</protein>
<dbReference type="EMBL" id="FXWH01000001">
    <property type="protein sequence ID" value="SMQ66343.1"/>
    <property type="molecule type" value="Genomic_DNA"/>
</dbReference>
<organism evidence="1 2">
    <name type="scientific">Pseudidiomarina planktonica</name>
    <dbReference type="NCBI Taxonomy" id="1323738"/>
    <lineage>
        <taxon>Bacteria</taxon>
        <taxon>Pseudomonadati</taxon>
        <taxon>Pseudomonadota</taxon>
        <taxon>Gammaproteobacteria</taxon>
        <taxon>Alteromonadales</taxon>
        <taxon>Idiomarinaceae</taxon>
        <taxon>Pseudidiomarina</taxon>
    </lineage>
</organism>
<gene>
    <name evidence="1" type="ORF">SAMN06297229_1499</name>
</gene>
<evidence type="ECO:0000313" key="2">
    <source>
        <dbReference type="Proteomes" id="UP000194450"/>
    </source>
</evidence>
<sequence>MQRLVNFLILVFILSPFIAFAQQQPIRAIVSATNESPYAIFENRRLHSGIAKDILDTLAQRNFRHIEYLNLPRARVELWLESGQADIACFLNPDWVADPEQLGWSPVLFMTEQVFIRRSDSAPITRVTDLNEFRIGTVRGFSYPELEALFSSGQAVRDDAADLAANIERLREGRLDTVMSVDLHVDYFEVAKNNPDFVIDKMWADPAPTYCALSKHNSNNYYQLQQAFQELVNTGAVETILAGYSKRSSQ</sequence>
<dbReference type="Proteomes" id="UP000194450">
    <property type="component" value="Unassembled WGS sequence"/>
</dbReference>
<reference evidence="2" key="1">
    <citation type="submission" date="2017-04" db="EMBL/GenBank/DDBJ databases">
        <authorList>
            <person name="Varghese N."/>
            <person name="Submissions S."/>
        </authorList>
    </citation>
    <scope>NUCLEOTIDE SEQUENCE [LARGE SCALE GENOMIC DNA]</scope>
</reference>
<proteinExistence type="predicted"/>
<accession>A0A1Y6F1J1</accession>
<evidence type="ECO:0000313" key="1">
    <source>
        <dbReference type="EMBL" id="SMQ66343.1"/>
    </source>
</evidence>
<dbReference type="OrthoDB" id="8771774at2"/>